<evidence type="ECO:0000313" key="2">
    <source>
        <dbReference type="EMBL" id="JAH34599.1"/>
    </source>
</evidence>
<reference evidence="2" key="2">
    <citation type="journal article" date="2015" name="Fish Shellfish Immunol.">
        <title>Early steps in the European eel (Anguilla anguilla)-Vibrio vulnificus interaction in the gills: Role of the RtxA13 toxin.</title>
        <authorList>
            <person name="Callol A."/>
            <person name="Pajuelo D."/>
            <person name="Ebbesson L."/>
            <person name="Teles M."/>
            <person name="MacKenzie S."/>
            <person name="Amaro C."/>
        </authorList>
    </citation>
    <scope>NUCLEOTIDE SEQUENCE</scope>
</reference>
<reference evidence="2" key="1">
    <citation type="submission" date="2014-11" db="EMBL/GenBank/DDBJ databases">
        <authorList>
            <person name="Amaro Gonzalez C."/>
        </authorList>
    </citation>
    <scope>NUCLEOTIDE SEQUENCE</scope>
</reference>
<proteinExistence type="predicted"/>
<feature type="region of interest" description="Disordered" evidence="1">
    <location>
        <begin position="1"/>
        <end position="26"/>
    </location>
</feature>
<sequence length="26" mass="2815">MTTSEGGEGEEGRVETEKMEGCRVRG</sequence>
<organism evidence="2">
    <name type="scientific">Anguilla anguilla</name>
    <name type="common">European freshwater eel</name>
    <name type="synonym">Muraena anguilla</name>
    <dbReference type="NCBI Taxonomy" id="7936"/>
    <lineage>
        <taxon>Eukaryota</taxon>
        <taxon>Metazoa</taxon>
        <taxon>Chordata</taxon>
        <taxon>Craniata</taxon>
        <taxon>Vertebrata</taxon>
        <taxon>Euteleostomi</taxon>
        <taxon>Actinopterygii</taxon>
        <taxon>Neopterygii</taxon>
        <taxon>Teleostei</taxon>
        <taxon>Anguilliformes</taxon>
        <taxon>Anguillidae</taxon>
        <taxon>Anguilla</taxon>
    </lineage>
</organism>
<name>A0A0E9RZD7_ANGAN</name>
<protein>
    <submittedName>
        <fullName evidence="2">Uncharacterized protein</fullName>
    </submittedName>
</protein>
<dbReference type="EMBL" id="GBXM01073978">
    <property type="protein sequence ID" value="JAH34599.1"/>
    <property type="molecule type" value="Transcribed_RNA"/>
</dbReference>
<dbReference type="AlphaFoldDB" id="A0A0E9RZD7"/>
<feature type="compositionally biased region" description="Basic and acidic residues" evidence="1">
    <location>
        <begin position="10"/>
        <end position="26"/>
    </location>
</feature>
<accession>A0A0E9RZD7</accession>
<evidence type="ECO:0000256" key="1">
    <source>
        <dbReference type="SAM" id="MobiDB-lite"/>
    </source>
</evidence>